<evidence type="ECO:0008006" key="4">
    <source>
        <dbReference type="Google" id="ProtNLM"/>
    </source>
</evidence>
<gene>
    <name evidence="2" type="ORF">SAMN05421507_101509</name>
</gene>
<evidence type="ECO:0000256" key="1">
    <source>
        <dbReference type="SAM" id="Phobius"/>
    </source>
</evidence>
<name>A0A1H0ETA8_9PSEU</name>
<dbReference type="RefSeq" id="WP_090094909.1">
    <property type="nucleotide sequence ID" value="NZ_FNIX01000001.1"/>
</dbReference>
<feature type="transmembrane region" description="Helical" evidence="1">
    <location>
        <begin position="92"/>
        <end position="112"/>
    </location>
</feature>
<feature type="transmembrane region" description="Helical" evidence="1">
    <location>
        <begin position="252"/>
        <end position="276"/>
    </location>
</feature>
<dbReference type="EMBL" id="FNIX01000001">
    <property type="protein sequence ID" value="SDN85556.1"/>
    <property type="molecule type" value="Genomic_DNA"/>
</dbReference>
<sequence length="319" mass="33761">MRLESLAWLTWRQHRWSIAGVSAFALLATAALLSTETGQAGSLLMAGFYGLMAQLVFGGVVGVFWGAPLIARELEERTYFVAWGQDVTPVEWLRGKALVLGALAVALGALVGAGNGIGGREWAWAGFESSPLVQAGYAALGFALGVLIGLLSRHVVTAMAATLVGFTVLRVLLAVYVRDHYLPPKRLIATWGETATPPGGSVELGSGFVGADAEPVSVAEACLGVNADTCMRGKKFAIGTYVDYQPVDRIGLFQFFEFGVCALLAAGLLVLAFRVLRRGGTWKPSRSRRRITPEASVVVLTESAADGEDAQKATTTKAD</sequence>
<organism evidence="2 3">
    <name type="scientific">Lentzea jiangxiensis</name>
    <dbReference type="NCBI Taxonomy" id="641025"/>
    <lineage>
        <taxon>Bacteria</taxon>
        <taxon>Bacillati</taxon>
        <taxon>Actinomycetota</taxon>
        <taxon>Actinomycetes</taxon>
        <taxon>Pseudonocardiales</taxon>
        <taxon>Pseudonocardiaceae</taxon>
        <taxon>Lentzea</taxon>
    </lineage>
</organism>
<dbReference type="STRING" id="641025.SAMN05421507_101509"/>
<keyword evidence="1" id="KW-0472">Membrane</keyword>
<evidence type="ECO:0000313" key="2">
    <source>
        <dbReference type="EMBL" id="SDN85556.1"/>
    </source>
</evidence>
<feature type="transmembrane region" description="Helical" evidence="1">
    <location>
        <begin position="158"/>
        <end position="177"/>
    </location>
</feature>
<feature type="transmembrane region" description="Helical" evidence="1">
    <location>
        <begin position="132"/>
        <end position="151"/>
    </location>
</feature>
<protein>
    <recommendedName>
        <fullName evidence="4">ABC-2 family transporter protein</fullName>
    </recommendedName>
</protein>
<dbReference type="Proteomes" id="UP000199691">
    <property type="component" value="Unassembled WGS sequence"/>
</dbReference>
<reference evidence="3" key="1">
    <citation type="submission" date="2016-10" db="EMBL/GenBank/DDBJ databases">
        <authorList>
            <person name="Varghese N."/>
            <person name="Submissions S."/>
        </authorList>
    </citation>
    <scope>NUCLEOTIDE SEQUENCE [LARGE SCALE GENOMIC DNA]</scope>
    <source>
        <strain evidence="3">CGMCC 4.6609</strain>
    </source>
</reference>
<keyword evidence="1" id="KW-1133">Transmembrane helix</keyword>
<proteinExistence type="predicted"/>
<accession>A0A1H0ETA8</accession>
<keyword evidence="1" id="KW-0812">Transmembrane</keyword>
<feature type="transmembrane region" description="Helical" evidence="1">
    <location>
        <begin position="48"/>
        <end position="71"/>
    </location>
</feature>
<dbReference type="OrthoDB" id="3579673at2"/>
<dbReference type="AlphaFoldDB" id="A0A1H0ETA8"/>
<keyword evidence="3" id="KW-1185">Reference proteome</keyword>
<evidence type="ECO:0000313" key="3">
    <source>
        <dbReference type="Proteomes" id="UP000199691"/>
    </source>
</evidence>